<gene>
    <name evidence="1" type="ORF">COX22_00615</name>
</gene>
<evidence type="ECO:0000313" key="1">
    <source>
        <dbReference type="EMBL" id="PIP34129.1"/>
    </source>
</evidence>
<dbReference type="EMBL" id="PCSD01000009">
    <property type="protein sequence ID" value="PIP34129.1"/>
    <property type="molecule type" value="Genomic_DNA"/>
</dbReference>
<protein>
    <submittedName>
        <fullName evidence="1">Uncharacterized protein</fullName>
    </submittedName>
</protein>
<proteinExistence type="predicted"/>
<dbReference type="AlphaFoldDB" id="A0A2G9ZLS8"/>
<organism evidence="1 2">
    <name type="scientific">Candidatus Falkowbacteria bacterium CG23_combo_of_CG06-09_8_20_14_all_49_15</name>
    <dbReference type="NCBI Taxonomy" id="1974572"/>
    <lineage>
        <taxon>Bacteria</taxon>
        <taxon>Candidatus Falkowiibacteriota</taxon>
    </lineage>
</organism>
<dbReference type="Proteomes" id="UP000230729">
    <property type="component" value="Unassembled WGS sequence"/>
</dbReference>
<evidence type="ECO:0000313" key="2">
    <source>
        <dbReference type="Proteomes" id="UP000230729"/>
    </source>
</evidence>
<reference evidence="1 2" key="1">
    <citation type="submission" date="2017-09" db="EMBL/GenBank/DDBJ databases">
        <title>Depth-based differentiation of microbial function through sediment-hosted aquifers and enrichment of novel symbionts in the deep terrestrial subsurface.</title>
        <authorList>
            <person name="Probst A.J."/>
            <person name="Ladd B."/>
            <person name="Jarett J.K."/>
            <person name="Geller-Mcgrath D.E."/>
            <person name="Sieber C.M."/>
            <person name="Emerson J.B."/>
            <person name="Anantharaman K."/>
            <person name="Thomas B.C."/>
            <person name="Malmstrom R."/>
            <person name="Stieglmeier M."/>
            <person name="Klingl A."/>
            <person name="Woyke T."/>
            <person name="Ryan C.M."/>
            <person name="Banfield J.F."/>
        </authorList>
    </citation>
    <scope>NUCLEOTIDE SEQUENCE [LARGE SCALE GENOMIC DNA]</scope>
    <source>
        <strain evidence="1">CG23_combo_of_CG06-09_8_20_14_all_49_15</strain>
    </source>
</reference>
<comment type="caution">
    <text evidence="1">The sequence shown here is derived from an EMBL/GenBank/DDBJ whole genome shotgun (WGS) entry which is preliminary data.</text>
</comment>
<sequence>MKNRKVKSNRAQADYFELLVCQYICHLYNITFSYSKDLAELSNKILSLPSGTARLKLQNDNFIKIQPKIKEILDYEINQKGKVINVIWVGRNLLIETTSDVDAEHISRLKTRFSIKSIANTGIGTLKNLGARQIKKYLGVDFSNDYKKMWEELRNYLNDFTSSQDQIKKKVQRNQKLLKWATDSGKKYQIVLNELCYKSFNSLFLNQKIDFLNFITDCNDDNLYVIIVNSIDVIIYKPVEKNLKLIKNIEVRKDKMTNVGYTIFVDNKPTYRVQTNNTNGIGISAFCQRIFWV</sequence>
<name>A0A2G9ZLS8_9BACT</name>
<accession>A0A2G9ZLS8</accession>